<accession>A0A1M7YNJ4</accession>
<dbReference type="RefSeq" id="WP_073591231.1">
    <property type="nucleotide sequence ID" value="NZ_FRFD01000018.1"/>
</dbReference>
<evidence type="ECO:0008006" key="5">
    <source>
        <dbReference type="Google" id="ProtNLM"/>
    </source>
</evidence>
<protein>
    <recommendedName>
        <fullName evidence="5">Tight adherence protein C</fullName>
    </recommendedName>
</protein>
<feature type="transmembrane region" description="Helical" evidence="1">
    <location>
        <begin position="115"/>
        <end position="135"/>
    </location>
</feature>
<keyword evidence="1" id="KW-0812">Transmembrane</keyword>
<dbReference type="EMBL" id="FRFD01000018">
    <property type="protein sequence ID" value="SHO54175.1"/>
    <property type="molecule type" value="Genomic_DNA"/>
</dbReference>
<evidence type="ECO:0000256" key="1">
    <source>
        <dbReference type="SAM" id="Phobius"/>
    </source>
</evidence>
<gene>
    <name evidence="3" type="ORF">SAMN02745217_04630</name>
</gene>
<evidence type="ECO:0000313" key="4">
    <source>
        <dbReference type="Proteomes" id="UP000184612"/>
    </source>
</evidence>
<keyword evidence="4" id="KW-1185">Reference proteome</keyword>
<keyword evidence="2" id="KW-0732">Signal</keyword>
<keyword evidence="1" id="KW-1133">Transmembrane helix</keyword>
<evidence type="ECO:0000256" key="2">
    <source>
        <dbReference type="SAM" id="SignalP"/>
    </source>
</evidence>
<name>A0A1M7YNJ4_9FIRM</name>
<dbReference type="Proteomes" id="UP000184612">
    <property type="component" value="Unassembled WGS sequence"/>
</dbReference>
<sequence length="292" mass="32999">MTMLVILACTFFGMAAYNLSCAFVDVPTGKTSKAMLLTRKQRGLRNEKLLEVYITKISGYFERFVKLDSLKRAKLQSVLTIAGVALTPEVYVLRAYVTAGLTALCSIPLFFIQPLFAIVVIGLAVTLWFSTYYAAFDFVKKRKKILELEIPRLALTIAQNLENDRDVLKILTSYRRIAGKELGYELDQTIADMKTGNYENALLHLEARVGSTLLSDVIRGLIGTLRGDDQHMYFKMVCFDMRQIEQNNLKKEAAKRPKQIQKYSMMMLFCIIIIYAVVMCTEVIGSLGAFFG</sequence>
<keyword evidence="1" id="KW-0472">Membrane</keyword>
<organism evidence="3 4">
    <name type="scientific">Anaerocolumna xylanovorans DSM 12503</name>
    <dbReference type="NCBI Taxonomy" id="1121345"/>
    <lineage>
        <taxon>Bacteria</taxon>
        <taxon>Bacillati</taxon>
        <taxon>Bacillota</taxon>
        <taxon>Clostridia</taxon>
        <taxon>Lachnospirales</taxon>
        <taxon>Lachnospiraceae</taxon>
        <taxon>Anaerocolumna</taxon>
    </lineage>
</organism>
<dbReference type="OrthoDB" id="9786505at2"/>
<feature type="transmembrane region" description="Helical" evidence="1">
    <location>
        <begin position="265"/>
        <end position="291"/>
    </location>
</feature>
<reference evidence="3 4" key="1">
    <citation type="submission" date="2016-12" db="EMBL/GenBank/DDBJ databases">
        <authorList>
            <person name="Song W.-J."/>
            <person name="Kurnit D.M."/>
        </authorList>
    </citation>
    <scope>NUCLEOTIDE SEQUENCE [LARGE SCALE GENOMIC DNA]</scope>
    <source>
        <strain evidence="3 4">DSM 12503</strain>
    </source>
</reference>
<dbReference type="AlphaFoldDB" id="A0A1M7YNJ4"/>
<proteinExistence type="predicted"/>
<feature type="chain" id="PRO_5038994552" description="Tight adherence protein C" evidence="2">
    <location>
        <begin position="23"/>
        <end position="292"/>
    </location>
</feature>
<feature type="signal peptide" evidence="2">
    <location>
        <begin position="1"/>
        <end position="22"/>
    </location>
</feature>
<dbReference type="STRING" id="1121345.SAMN02745217_04630"/>
<evidence type="ECO:0000313" key="3">
    <source>
        <dbReference type="EMBL" id="SHO54175.1"/>
    </source>
</evidence>